<reference evidence="10" key="1">
    <citation type="submission" date="2022-03" db="EMBL/GenBank/DDBJ databases">
        <authorList>
            <person name="Santos J.D.N."/>
            <person name="Kallscheuer N."/>
            <person name="Jogler C."/>
            <person name="Lage O.M."/>
        </authorList>
    </citation>
    <scope>NUCLEOTIDE SEQUENCE</scope>
    <source>
        <strain evidence="10">M600PL45_2</strain>
    </source>
</reference>
<feature type="transmembrane region" description="Helical" evidence="8">
    <location>
        <begin position="376"/>
        <end position="395"/>
    </location>
</feature>
<comment type="subcellular location">
    <subcellularLocation>
        <location evidence="1">Membrane</location>
        <topology evidence="1">Multi-pass membrane protein</topology>
    </subcellularLocation>
</comment>
<dbReference type="PIRSF" id="PIRSF006060">
    <property type="entry name" value="AA_transporter"/>
    <property type="match status" value="1"/>
</dbReference>
<organism evidence="10 11">
    <name type="scientific">Streptomyces marispadix</name>
    <dbReference type="NCBI Taxonomy" id="2922868"/>
    <lineage>
        <taxon>Bacteria</taxon>
        <taxon>Bacillati</taxon>
        <taxon>Actinomycetota</taxon>
        <taxon>Actinomycetes</taxon>
        <taxon>Kitasatosporales</taxon>
        <taxon>Streptomycetaceae</taxon>
        <taxon>Streptomyces</taxon>
    </lineage>
</organism>
<evidence type="ECO:0000259" key="9">
    <source>
        <dbReference type="Pfam" id="PF00324"/>
    </source>
</evidence>
<feature type="region of interest" description="Disordered" evidence="7">
    <location>
        <begin position="467"/>
        <end position="501"/>
    </location>
</feature>
<evidence type="ECO:0000313" key="10">
    <source>
        <dbReference type="EMBL" id="MCH6160299.1"/>
    </source>
</evidence>
<feature type="region of interest" description="Disordered" evidence="7">
    <location>
        <begin position="1"/>
        <end position="25"/>
    </location>
</feature>
<name>A0ABS9SVJ2_9ACTN</name>
<dbReference type="EMBL" id="JAKWJU010000002">
    <property type="protein sequence ID" value="MCH6160299.1"/>
    <property type="molecule type" value="Genomic_DNA"/>
</dbReference>
<keyword evidence="4" id="KW-0029">Amino-acid transport</keyword>
<evidence type="ECO:0000256" key="3">
    <source>
        <dbReference type="ARBA" id="ARBA00022692"/>
    </source>
</evidence>
<protein>
    <submittedName>
        <fullName evidence="10">Amino acid permease</fullName>
    </submittedName>
</protein>
<evidence type="ECO:0000256" key="2">
    <source>
        <dbReference type="ARBA" id="ARBA00022448"/>
    </source>
</evidence>
<proteinExistence type="predicted"/>
<feature type="transmembrane region" description="Helical" evidence="8">
    <location>
        <begin position="102"/>
        <end position="123"/>
    </location>
</feature>
<dbReference type="InterPro" id="IPR004840">
    <property type="entry name" value="Amino_acid_permease_CS"/>
</dbReference>
<evidence type="ECO:0000256" key="1">
    <source>
        <dbReference type="ARBA" id="ARBA00004141"/>
    </source>
</evidence>
<feature type="transmembrane region" description="Helical" evidence="8">
    <location>
        <begin position="173"/>
        <end position="194"/>
    </location>
</feature>
<dbReference type="PROSITE" id="PS00218">
    <property type="entry name" value="AMINO_ACID_PERMEASE_1"/>
    <property type="match status" value="1"/>
</dbReference>
<keyword evidence="5 8" id="KW-1133">Transmembrane helix</keyword>
<feature type="transmembrane region" description="Helical" evidence="8">
    <location>
        <begin position="64"/>
        <end position="81"/>
    </location>
</feature>
<evidence type="ECO:0000256" key="7">
    <source>
        <dbReference type="SAM" id="MobiDB-lite"/>
    </source>
</evidence>
<dbReference type="PANTHER" id="PTHR43495">
    <property type="entry name" value="GABA PERMEASE"/>
    <property type="match status" value="1"/>
</dbReference>
<feature type="transmembrane region" description="Helical" evidence="8">
    <location>
        <begin position="143"/>
        <end position="161"/>
    </location>
</feature>
<evidence type="ECO:0000256" key="6">
    <source>
        <dbReference type="ARBA" id="ARBA00023136"/>
    </source>
</evidence>
<sequence>MTRTELSDAPPPSPKGSRTDSERSALSHGLKQRHLSMIALGGVIGAGLFVGSGAGIAAAGPSIVLAYAASGLLVMLVMRMLGEMSAANPASGSFSVHAERALGPWAGFTAGWIYWALLCVAIATEATAAGDIVTQWLPGTEPWMWVAAFMALFCLTNLVAVRNFGETEFWFAALKIFAITAFLLLGAAAIAGVLPGVEAPGTANLTGEGGFLPAGTNGLVVGLLASVFAYGGLETVTIAAAESEDPVKGVAKAVRTAMWRIAVFYVGSMLVIVTLIPWDDKSVVAGPYAAVLDHIGIPAAAQVMNIVVLVALLSAMNANIYGASRMAYSLIARGQGPRVLGRVGASGVPRPAVVASSVFGFVAVLLNFWWPDTVFQWLLNTVGAATLVVWGFIAVSQLVSRRKLEREAPEKLVVRMWAYPVLTVVALLGILAVLVLMLREGDTRTQLAFTGCLTAVLIATGLARQKARERGPGRGEAGEGAGRVAESGEETGGSNAGDDPA</sequence>
<dbReference type="Pfam" id="PF00324">
    <property type="entry name" value="AA_permease"/>
    <property type="match status" value="1"/>
</dbReference>
<dbReference type="Proteomes" id="UP001166784">
    <property type="component" value="Unassembled WGS sequence"/>
</dbReference>
<feature type="transmembrane region" description="Helical" evidence="8">
    <location>
        <begin position="352"/>
        <end position="370"/>
    </location>
</feature>
<keyword evidence="3 8" id="KW-0812">Transmembrane</keyword>
<evidence type="ECO:0000256" key="5">
    <source>
        <dbReference type="ARBA" id="ARBA00022989"/>
    </source>
</evidence>
<comment type="caution">
    <text evidence="10">The sequence shown here is derived from an EMBL/GenBank/DDBJ whole genome shotgun (WGS) entry which is preliminary data.</text>
</comment>
<evidence type="ECO:0000313" key="11">
    <source>
        <dbReference type="Proteomes" id="UP001166784"/>
    </source>
</evidence>
<accession>A0ABS9SVJ2</accession>
<keyword evidence="6 8" id="KW-0472">Membrane</keyword>
<gene>
    <name evidence="10" type="ORF">MMA15_07665</name>
</gene>
<keyword evidence="2" id="KW-0813">Transport</keyword>
<dbReference type="PANTHER" id="PTHR43495:SF5">
    <property type="entry name" value="GAMMA-AMINOBUTYRIC ACID PERMEASE"/>
    <property type="match status" value="1"/>
</dbReference>
<keyword evidence="11" id="KW-1185">Reference proteome</keyword>
<evidence type="ECO:0000256" key="4">
    <source>
        <dbReference type="ARBA" id="ARBA00022970"/>
    </source>
</evidence>
<evidence type="ECO:0000256" key="8">
    <source>
        <dbReference type="SAM" id="Phobius"/>
    </source>
</evidence>
<dbReference type="Gene3D" id="1.20.1740.10">
    <property type="entry name" value="Amino acid/polyamine transporter I"/>
    <property type="match status" value="1"/>
</dbReference>
<feature type="transmembrane region" description="Helical" evidence="8">
    <location>
        <begin position="214"/>
        <end position="236"/>
    </location>
</feature>
<feature type="compositionally biased region" description="Basic and acidic residues" evidence="7">
    <location>
        <begin position="467"/>
        <end position="477"/>
    </location>
</feature>
<feature type="transmembrane region" description="Helical" evidence="8">
    <location>
        <begin position="416"/>
        <end position="438"/>
    </location>
</feature>
<feature type="transmembrane region" description="Helical" evidence="8">
    <location>
        <begin position="257"/>
        <end position="276"/>
    </location>
</feature>
<feature type="transmembrane region" description="Helical" evidence="8">
    <location>
        <begin position="37"/>
        <end position="58"/>
    </location>
</feature>
<dbReference type="RefSeq" id="WP_241058388.1">
    <property type="nucleotide sequence ID" value="NZ_JAKWJU010000002.1"/>
</dbReference>
<feature type="transmembrane region" description="Helical" evidence="8">
    <location>
        <begin position="444"/>
        <end position="463"/>
    </location>
</feature>
<dbReference type="InterPro" id="IPR004841">
    <property type="entry name" value="AA-permease/SLC12A_dom"/>
</dbReference>
<feature type="transmembrane region" description="Helical" evidence="8">
    <location>
        <begin position="296"/>
        <end position="316"/>
    </location>
</feature>
<reference evidence="10" key="2">
    <citation type="journal article" date="2023" name="Int. J. Syst. Evol. Microbiol.">
        <title>Streptomyces marispadix sp. nov., isolated from marine beach sediment of the Northern Coast of Portugal.</title>
        <authorList>
            <person name="dos Santos J.D.N."/>
            <person name="Vitorino I.R."/>
            <person name="Kallscheuer N."/>
            <person name="Srivastava A."/>
            <person name="Krautwurst S."/>
            <person name="Marz M."/>
            <person name="Jogler C."/>
            <person name="Lobo Da Cunha A."/>
            <person name="Catita J."/>
            <person name="Goncalves H."/>
            <person name="Gonzalez I."/>
            <person name="Reyes F."/>
            <person name="Lage O.M."/>
        </authorList>
    </citation>
    <scope>NUCLEOTIDE SEQUENCE</scope>
    <source>
        <strain evidence="10">M600PL45_2</strain>
    </source>
</reference>
<feature type="domain" description="Amino acid permease/ SLC12A" evidence="9">
    <location>
        <begin position="34"/>
        <end position="438"/>
    </location>
</feature>